<dbReference type="Gene3D" id="3.20.20.370">
    <property type="entry name" value="Glycoside hydrolase/deacetylase"/>
    <property type="match status" value="1"/>
</dbReference>
<dbReference type="InterPro" id="IPR002509">
    <property type="entry name" value="NODB_dom"/>
</dbReference>
<dbReference type="PATRIC" id="fig|512565.3.peg.3566"/>
<feature type="chain" id="PRO_5039461120" evidence="2">
    <location>
        <begin position="25"/>
        <end position="466"/>
    </location>
</feature>
<dbReference type="GO" id="GO:0005975">
    <property type="term" value="P:carbohydrate metabolic process"/>
    <property type="evidence" value="ECO:0007669"/>
    <property type="project" value="InterPro"/>
</dbReference>
<sequence length="466" mass="49662">MSPRWKQVAAVAATALISVTGLQAAGPAQAAPVTGSKTVYFTFDDGPGTGTAELLDATAAYDAKVSLFYTGRHGEQSPELVARAAAEGHVIGNHTYSHRRLPTLTGAEVEQELIKARTALEPYVSNCWRPPGWQTSPAIEQIAKSLGLRQTLSIMDPMESRRVFIPASWTDEDQIVSTVREKVFDGAMVTLHAETSGAGAQLRAFERLLPLLTAQGYRFKALPYCGMPTVKLLAVGDGISGAGEYRTELDALLRRGAEPHGLNFRWVGDVAGNPRVGISHDEYAGWTTQQVDRNISRLQSAHQPDVILVNAGGVDMQRGATANTVARRTAALLAHIRENQPDVTVLVSIPTAPAATPAPAARRSTVTLEAAKRKGAKPKTAKPKKAQPKAAKPSAAQQKAAKQTAALQRAMRAVIRDAGAGFHAVDLRGLALDGGDRAQRTVANRYYRALRGAVPGSSTWAADPQP</sequence>
<dbReference type="InterPro" id="IPR013830">
    <property type="entry name" value="SGNH_hydro"/>
</dbReference>
<dbReference type="GO" id="GO:0016810">
    <property type="term" value="F:hydrolase activity, acting on carbon-nitrogen (but not peptide) bonds"/>
    <property type="evidence" value="ECO:0007669"/>
    <property type="project" value="InterPro"/>
</dbReference>
<name>I0H705_ACTM4</name>
<proteinExistence type="predicted"/>
<feature type="compositionally biased region" description="Low complexity" evidence="1">
    <location>
        <begin position="388"/>
        <end position="404"/>
    </location>
</feature>
<dbReference type="RefSeq" id="WP_014443686.1">
    <property type="nucleotide sequence ID" value="NC_017093.1"/>
</dbReference>
<evidence type="ECO:0000256" key="2">
    <source>
        <dbReference type="SAM" id="SignalP"/>
    </source>
</evidence>
<evidence type="ECO:0000259" key="3">
    <source>
        <dbReference type="PROSITE" id="PS51677"/>
    </source>
</evidence>
<dbReference type="SMR" id="I0H705"/>
<dbReference type="Gene3D" id="3.40.50.1110">
    <property type="entry name" value="SGNH hydrolase"/>
    <property type="match status" value="1"/>
</dbReference>
<dbReference type="CDD" id="cd10917">
    <property type="entry name" value="CE4_NodB_like_6s_7s"/>
    <property type="match status" value="1"/>
</dbReference>
<dbReference type="Pfam" id="PF13472">
    <property type="entry name" value="Lipase_GDSL_2"/>
    <property type="match status" value="1"/>
</dbReference>
<dbReference type="PROSITE" id="PS51677">
    <property type="entry name" value="NODB"/>
    <property type="match status" value="1"/>
</dbReference>
<evidence type="ECO:0000256" key="1">
    <source>
        <dbReference type="SAM" id="MobiDB-lite"/>
    </source>
</evidence>
<dbReference type="InterPro" id="IPR050248">
    <property type="entry name" value="Polysacc_deacetylase_ArnD"/>
</dbReference>
<feature type="signal peptide" evidence="2">
    <location>
        <begin position="1"/>
        <end position="24"/>
    </location>
</feature>
<dbReference type="AlphaFoldDB" id="I0H705"/>
<dbReference type="SUPFAM" id="SSF88713">
    <property type="entry name" value="Glycoside hydrolase/deacetylase"/>
    <property type="match status" value="1"/>
</dbReference>
<dbReference type="KEGG" id="ams:AMIS_35720"/>
<evidence type="ECO:0000313" key="4">
    <source>
        <dbReference type="EMBL" id="BAL88792.1"/>
    </source>
</evidence>
<dbReference type="PANTHER" id="PTHR10587:SF137">
    <property type="entry name" value="4-DEOXY-4-FORMAMIDO-L-ARABINOSE-PHOSPHOUNDECAPRENOL DEFORMYLASE ARND-RELATED"/>
    <property type="match status" value="1"/>
</dbReference>
<dbReference type="InterPro" id="IPR011330">
    <property type="entry name" value="Glyco_hydro/deAcase_b/a-brl"/>
</dbReference>
<protein>
    <submittedName>
        <fullName evidence="4">Putative polysaccharide deacetylase</fullName>
    </submittedName>
</protein>
<dbReference type="eggNOG" id="COG0726">
    <property type="taxonomic scope" value="Bacteria"/>
</dbReference>
<dbReference type="SUPFAM" id="SSF52266">
    <property type="entry name" value="SGNH hydrolase"/>
    <property type="match status" value="1"/>
</dbReference>
<feature type="region of interest" description="Disordered" evidence="1">
    <location>
        <begin position="353"/>
        <end position="404"/>
    </location>
</feature>
<dbReference type="InterPro" id="IPR036514">
    <property type="entry name" value="SGNH_hydro_sf"/>
</dbReference>
<dbReference type="PANTHER" id="PTHR10587">
    <property type="entry name" value="GLYCOSYL TRANSFERASE-RELATED"/>
    <property type="match status" value="1"/>
</dbReference>
<dbReference type="Proteomes" id="UP000007882">
    <property type="component" value="Chromosome"/>
</dbReference>
<organism evidence="4 5">
    <name type="scientific">Actinoplanes missouriensis (strain ATCC 14538 / DSM 43046 / CBS 188.64 / JCM 3121 / NBRC 102363 / NCIMB 12654 / NRRL B-3342 / UNCC 431)</name>
    <dbReference type="NCBI Taxonomy" id="512565"/>
    <lineage>
        <taxon>Bacteria</taxon>
        <taxon>Bacillati</taxon>
        <taxon>Actinomycetota</taxon>
        <taxon>Actinomycetes</taxon>
        <taxon>Micromonosporales</taxon>
        <taxon>Micromonosporaceae</taxon>
        <taxon>Actinoplanes</taxon>
    </lineage>
</organism>
<keyword evidence="2" id="KW-0732">Signal</keyword>
<gene>
    <name evidence="4" type="ordered locus">AMIS_35720</name>
</gene>
<keyword evidence="5" id="KW-1185">Reference proteome</keyword>
<dbReference type="STRING" id="512565.AMIS_35720"/>
<evidence type="ECO:0000313" key="5">
    <source>
        <dbReference type="Proteomes" id="UP000007882"/>
    </source>
</evidence>
<accession>I0H705</accession>
<dbReference type="Pfam" id="PF01522">
    <property type="entry name" value="Polysacc_deac_1"/>
    <property type="match status" value="1"/>
</dbReference>
<feature type="compositionally biased region" description="Basic residues" evidence="1">
    <location>
        <begin position="373"/>
        <end position="387"/>
    </location>
</feature>
<dbReference type="HOGENOM" id="CLU_586129_0_0_11"/>
<dbReference type="EMBL" id="AP012319">
    <property type="protein sequence ID" value="BAL88792.1"/>
    <property type="molecule type" value="Genomic_DNA"/>
</dbReference>
<dbReference type="OrthoDB" id="3521160at2"/>
<reference evidence="4 5" key="1">
    <citation type="submission" date="2012-02" db="EMBL/GenBank/DDBJ databases">
        <title>Complete genome sequence of Actinoplanes missouriensis 431 (= NBRC 102363).</title>
        <authorList>
            <person name="Ohnishi Y."/>
            <person name="Ishikawa J."/>
            <person name="Sekine M."/>
            <person name="Hosoyama A."/>
            <person name="Harada T."/>
            <person name="Narita H."/>
            <person name="Hata T."/>
            <person name="Konno Y."/>
            <person name="Tutikane K."/>
            <person name="Fujita N."/>
            <person name="Horinouchi S."/>
            <person name="Hayakawa M."/>
        </authorList>
    </citation>
    <scope>NUCLEOTIDE SEQUENCE [LARGE SCALE GENOMIC DNA]</scope>
    <source>
        <strain evidence="5">ATCC 14538 / DSM 43046 / CBS 188.64 / JCM 3121 / NBRC 102363 / NCIMB 12654 / NRRL B-3342 / UNCC 431</strain>
    </source>
</reference>
<feature type="domain" description="NodB homology" evidence="3">
    <location>
        <begin position="37"/>
        <end position="220"/>
    </location>
</feature>